<name>A0A150JKJ9_9EURY</name>
<proteinExistence type="predicted"/>
<dbReference type="Gene3D" id="3.10.350.10">
    <property type="entry name" value="LysM domain"/>
    <property type="match status" value="1"/>
</dbReference>
<evidence type="ECO:0000259" key="2">
    <source>
        <dbReference type="PROSITE" id="PS51782"/>
    </source>
</evidence>
<sequence>MDSLSFNECAIEEVEKTFNINLVTGESFQEPSPKLNKVSTPPITAKETTRKDKTTKKEAKTTKKKKETIKIFYHTVTTGDNRTAISKKHAITIEKLTSLNPKVNWKDLKTGDKIIVKIE</sequence>
<reference evidence="3" key="1">
    <citation type="journal article" date="2016" name="ISME J.">
        <title>Chasing the elusive Euryarchaeota class WSA2: genomes reveal a uniquely fastidious methyl-reducing methanogen.</title>
        <authorList>
            <person name="Nobu M.K."/>
            <person name="Narihiro T."/>
            <person name="Kuroda K."/>
            <person name="Mei R."/>
            <person name="Liu W.T."/>
        </authorList>
    </citation>
    <scope>NUCLEOTIDE SEQUENCE [LARGE SCALE GENOMIC DNA]</scope>
    <source>
        <strain evidence="3">ADurb1213_Bin02801</strain>
    </source>
</reference>
<dbReference type="CDD" id="cd00118">
    <property type="entry name" value="LysM"/>
    <property type="match status" value="1"/>
</dbReference>
<dbReference type="InterPro" id="IPR018392">
    <property type="entry name" value="LysM"/>
</dbReference>
<feature type="region of interest" description="Disordered" evidence="1">
    <location>
        <begin position="28"/>
        <end position="61"/>
    </location>
</feature>
<dbReference type="EMBL" id="LNJE01000010">
    <property type="protein sequence ID" value="KYC57726.1"/>
    <property type="molecule type" value="Genomic_DNA"/>
</dbReference>
<feature type="domain" description="LysM" evidence="2">
    <location>
        <begin position="72"/>
        <end position="116"/>
    </location>
</feature>
<dbReference type="SMART" id="SM00257">
    <property type="entry name" value="LysM"/>
    <property type="match status" value="1"/>
</dbReference>
<evidence type="ECO:0000256" key="1">
    <source>
        <dbReference type="SAM" id="MobiDB-lite"/>
    </source>
</evidence>
<feature type="compositionally biased region" description="Basic and acidic residues" evidence="1">
    <location>
        <begin position="47"/>
        <end position="61"/>
    </location>
</feature>
<dbReference type="AlphaFoldDB" id="A0A150JKJ9"/>
<comment type="caution">
    <text evidence="3">The sequence shown here is derived from an EMBL/GenBank/DDBJ whole genome shotgun (WGS) entry which is preliminary data.</text>
</comment>
<evidence type="ECO:0000313" key="3">
    <source>
        <dbReference type="EMBL" id="KYC57726.1"/>
    </source>
</evidence>
<dbReference type="Pfam" id="PF01476">
    <property type="entry name" value="LysM"/>
    <property type="match status" value="1"/>
</dbReference>
<dbReference type="PROSITE" id="PS51782">
    <property type="entry name" value="LYSM"/>
    <property type="match status" value="1"/>
</dbReference>
<organism evidence="3">
    <name type="scientific">Candidatus Methanofastidiosum methylothiophilum</name>
    <dbReference type="NCBI Taxonomy" id="1705564"/>
    <lineage>
        <taxon>Archaea</taxon>
        <taxon>Methanobacteriati</taxon>
        <taxon>Methanobacteriota</taxon>
        <taxon>Stenosarchaea group</taxon>
        <taxon>Candidatus Methanofastidiosia</taxon>
        <taxon>Candidatus Methanofastidiosales</taxon>
        <taxon>Candidatus Methanofastidiosaceae</taxon>
        <taxon>Candidatus Methanofastidiosum</taxon>
    </lineage>
</organism>
<gene>
    <name evidence="3" type="ORF">APG09_00971</name>
</gene>
<dbReference type="SUPFAM" id="SSF54106">
    <property type="entry name" value="LysM domain"/>
    <property type="match status" value="1"/>
</dbReference>
<protein>
    <submittedName>
        <fullName evidence="3">LysM domain protein</fullName>
    </submittedName>
</protein>
<dbReference type="InterPro" id="IPR036779">
    <property type="entry name" value="LysM_dom_sf"/>
</dbReference>
<accession>A0A150JKJ9</accession>